<evidence type="ECO:0000313" key="1">
    <source>
        <dbReference type="EMBL" id="CAE6467891.1"/>
    </source>
</evidence>
<dbReference type="EMBL" id="CAJMWS010000900">
    <property type="protein sequence ID" value="CAE6467891.1"/>
    <property type="molecule type" value="Genomic_DNA"/>
</dbReference>
<accession>A0A8H3GTS3</accession>
<dbReference type="Gene3D" id="1.20.1280.50">
    <property type="match status" value="1"/>
</dbReference>
<comment type="caution">
    <text evidence="1">The sequence shown here is derived from an EMBL/GenBank/DDBJ whole genome shotgun (WGS) entry which is preliminary data.</text>
</comment>
<dbReference type="AlphaFoldDB" id="A0A8H3GTS3"/>
<evidence type="ECO:0000313" key="2">
    <source>
        <dbReference type="Proteomes" id="UP000663846"/>
    </source>
</evidence>
<sequence length="576" mass="65854">MLDDLRTASTVLHTALEGYISACSALCNDRSDETSVSSARKFLDSVLDELDLIKYYKEKLVQAEVAVKRKKNNLVDVPINGLPPEVLTYIFHLVLAQQPCPLRVDRYWDPNNPARLPMYPDTFSHVCSYWRRIALASPLLWSHIDIALSCPLSTAFHRRAQAYLSRARQIPLDIHLIDPGCYGPKRPRVCECGEAHECAEDDDDRDCYDWEEWINDKNPQEFTFLSSSVAPIIKSVGLKTHKDHHVVYNRALSYCLANCLPGDLVELVILLHDQSIGILNPRPDSQLPTEELAYYQLSLNEQELERVCRSVSTLQVNSGYLGWNSTLYHGLTEFRLFGVTTIKDRDFIRILQSSPKLRVLQCAFNSMPSDRSNALPVPVILEDLEILDLSMTWDTCVESCLRYINPGSKPLRLLVNGSPTSAIFEDFFARSNVHEFHVTPGYNYRRRSPALPDAFSLPSQLRALVMTRWDWSQDRQSSRWGETSFEAMKTPCPVQLEALSMIDCCYKNFDQFEQIVRYFSPQQLVVQDCVTFISGKKRNIDPHIGARFGGNISQICPSTQYLMSEDIYNLKDWESE</sequence>
<dbReference type="Proteomes" id="UP000663846">
    <property type="component" value="Unassembled WGS sequence"/>
</dbReference>
<dbReference type="SUPFAM" id="SSF52047">
    <property type="entry name" value="RNI-like"/>
    <property type="match status" value="1"/>
</dbReference>
<gene>
    <name evidence="1" type="ORF">RDB_LOCUS170109</name>
</gene>
<proteinExistence type="predicted"/>
<reference evidence="1" key="1">
    <citation type="submission" date="2021-01" db="EMBL/GenBank/DDBJ databases">
        <authorList>
            <person name="Kaushik A."/>
        </authorList>
    </citation>
    <scope>NUCLEOTIDE SEQUENCE</scope>
    <source>
        <strain evidence="1">AG1-1C</strain>
    </source>
</reference>
<name>A0A8H3GTS3_9AGAM</name>
<protein>
    <recommendedName>
        <fullName evidence="3">F-box domain-containing protein</fullName>
    </recommendedName>
</protein>
<organism evidence="1 2">
    <name type="scientific">Rhizoctonia solani</name>
    <dbReference type="NCBI Taxonomy" id="456999"/>
    <lineage>
        <taxon>Eukaryota</taxon>
        <taxon>Fungi</taxon>
        <taxon>Dikarya</taxon>
        <taxon>Basidiomycota</taxon>
        <taxon>Agaricomycotina</taxon>
        <taxon>Agaricomycetes</taxon>
        <taxon>Cantharellales</taxon>
        <taxon>Ceratobasidiaceae</taxon>
        <taxon>Rhizoctonia</taxon>
    </lineage>
</organism>
<evidence type="ECO:0008006" key="3">
    <source>
        <dbReference type="Google" id="ProtNLM"/>
    </source>
</evidence>